<evidence type="ECO:0000256" key="7">
    <source>
        <dbReference type="ARBA" id="ARBA00023136"/>
    </source>
</evidence>
<dbReference type="GO" id="GO:0043190">
    <property type="term" value="C:ATP-binding cassette (ABC) transporter complex"/>
    <property type="evidence" value="ECO:0007669"/>
    <property type="project" value="InterPro"/>
</dbReference>
<protein>
    <submittedName>
        <fullName evidence="10">Amino acid ABC transporter permease</fullName>
    </submittedName>
</protein>
<sequence>MSSLDLSAILLKPEYSRMLLDGFEMTLVVAIGSWLLAMSLGLLLLIIRLAPSRIADRAVAVYISYHQNVPTLVQLMLWYFGMSSLLPLALQDWISVHNGEAIFAVIGLGLCQAAYFSEDFRSGLRSVAAGQMEAAKALGHGYISAMRYVMMPQAVRNALPPLINHTVSLFKNSSLAVAIGVTELMHAVKEVENQSFRTFETYLIATIVYLACSLLLMAAGAWLSRRSLRVGAT</sequence>
<name>A0A7S9GYR9_9BRAD</name>
<dbReference type="PANTHER" id="PTHR30614">
    <property type="entry name" value="MEMBRANE COMPONENT OF AMINO ACID ABC TRANSPORTER"/>
    <property type="match status" value="1"/>
</dbReference>
<evidence type="ECO:0000313" key="11">
    <source>
        <dbReference type="Proteomes" id="UP000594621"/>
    </source>
</evidence>
<dbReference type="RefSeq" id="WP_195800316.1">
    <property type="nucleotide sequence ID" value="NZ_CP061379.1"/>
</dbReference>
<evidence type="ECO:0000313" key="10">
    <source>
        <dbReference type="EMBL" id="QPF90733.1"/>
    </source>
</evidence>
<keyword evidence="4" id="KW-1003">Cell membrane</keyword>
<feature type="transmembrane region" description="Helical" evidence="8">
    <location>
        <begin position="101"/>
        <end position="117"/>
    </location>
</feature>
<feature type="transmembrane region" description="Helical" evidence="8">
    <location>
        <begin position="25"/>
        <end position="47"/>
    </location>
</feature>
<evidence type="ECO:0000256" key="8">
    <source>
        <dbReference type="RuleBase" id="RU363032"/>
    </source>
</evidence>
<evidence type="ECO:0000256" key="3">
    <source>
        <dbReference type="ARBA" id="ARBA00022448"/>
    </source>
</evidence>
<dbReference type="Gene3D" id="1.10.3720.10">
    <property type="entry name" value="MetI-like"/>
    <property type="match status" value="1"/>
</dbReference>
<keyword evidence="3 8" id="KW-0813">Transport</keyword>
<keyword evidence="6 8" id="KW-1133">Transmembrane helix</keyword>
<evidence type="ECO:0000256" key="5">
    <source>
        <dbReference type="ARBA" id="ARBA00022692"/>
    </source>
</evidence>
<organism evidence="10 11">
    <name type="scientific">Bradyrhizobium commune</name>
    <dbReference type="NCBI Taxonomy" id="83627"/>
    <lineage>
        <taxon>Bacteria</taxon>
        <taxon>Pseudomonadati</taxon>
        <taxon>Pseudomonadota</taxon>
        <taxon>Alphaproteobacteria</taxon>
        <taxon>Hyphomicrobiales</taxon>
        <taxon>Nitrobacteraceae</taxon>
        <taxon>Bradyrhizobium</taxon>
    </lineage>
</organism>
<dbReference type="CDD" id="cd06261">
    <property type="entry name" value="TM_PBP2"/>
    <property type="match status" value="1"/>
</dbReference>
<dbReference type="InterPro" id="IPR043429">
    <property type="entry name" value="ArtM/GltK/GlnP/TcyL/YhdX-like"/>
</dbReference>
<comment type="similarity">
    <text evidence="2">Belongs to the binding-protein-dependent transport system permease family. HisMQ subfamily.</text>
</comment>
<dbReference type="EMBL" id="CP061379">
    <property type="protein sequence ID" value="QPF90733.1"/>
    <property type="molecule type" value="Genomic_DNA"/>
</dbReference>
<evidence type="ECO:0000256" key="1">
    <source>
        <dbReference type="ARBA" id="ARBA00004429"/>
    </source>
</evidence>
<dbReference type="InterPro" id="IPR010065">
    <property type="entry name" value="AA_ABC_transptr_permease_3TM"/>
</dbReference>
<dbReference type="SUPFAM" id="SSF161098">
    <property type="entry name" value="MetI-like"/>
    <property type="match status" value="1"/>
</dbReference>
<evidence type="ECO:0000259" key="9">
    <source>
        <dbReference type="PROSITE" id="PS50928"/>
    </source>
</evidence>
<feature type="transmembrane region" description="Helical" evidence="8">
    <location>
        <begin position="202"/>
        <end position="223"/>
    </location>
</feature>
<dbReference type="Proteomes" id="UP000594621">
    <property type="component" value="Chromosome"/>
</dbReference>
<evidence type="ECO:0000256" key="4">
    <source>
        <dbReference type="ARBA" id="ARBA00022475"/>
    </source>
</evidence>
<reference evidence="10 11" key="1">
    <citation type="submission" date="2020-09" db="EMBL/GenBank/DDBJ databases">
        <title>Complete genomes of bradyrhizobia occurring on native shrubby legumes in Australia.</title>
        <authorList>
            <person name="Lafay B."/>
        </authorList>
    </citation>
    <scope>NUCLEOTIDE SEQUENCE [LARGE SCALE GENOMIC DNA]</scope>
    <source>
        <strain evidence="10 11">BDV5040</strain>
    </source>
</reference>
<evidence type="ECO:0000256" key="2">
    <source>
        <dbReference type="ARBA" id="ARBA00010072"/>
    </source>
</evidence>
<dbReference type="InterPro" id="IPR035906">
    <property type="entry name" value="MetI-like_sf"/>
</dbReference>
<keyword evidence="7 8" id="KW-0472">Membrane</keyword>
<dbReference type="InterPro" id="IPR000515">
    <property type="entry name" value="MetI-like"/>
</dbReference>
<dbReference type="KEGG" id="bcou:IC761_30315"/>
<keyword evidence="11" id="KW-1185">Reference proteome</keyword>
<dbReference type="PROSITE" id="PS50928">
    <property type="entry name" value="ABC_TM1"/>
    <property type="match status" value="1"/>
</dbReference>
<dbReference type="GO" id="GO:0022857">
    <property type="term" value="F:transmembrane transporter activity"/>
    <property type="evidence" value="ECO:0007669"/>
    <property type="project" value="InterPro"/>
</dbReference>
<dbReference type="PANTHER" id="PTHR30614:SF47">
    <property type="entry name" value="ABC TRANSPORTER PERMEASE"/>
    <property type="match status" value="1"/>
</dbReference>
<feature type="domain" description="ABC transmembrane type-1" evidence="9">
    <location>
        <begin position="23"/>
        <end position="220"/>
    </location>
</feature>
<evidence type="ECO:0000256" key="6">
    <source>
        <dbReference type="ARBA" id="ARBA00022989"/>
    </source>
</evidence>
<dbReference type="Pfam" id="PF00528">
    <property type="entry name" value="BPD_transp_1"/>
    <property type="match status" value="1"/>
</dbReference>
<accession>A0A7S9GYR9</accession>
<dbReference type="NCBIfam" id="TIGR01726">
    <property type="entry name" value="HEQRo_perm_3TM"/>
    <property type="match status" value="1"/>
</dbReference>
<gene>
    <name evidence="10" type="ORF">IC761_30315</name>
</gene>
<dbReference type="AlphaFoldDB" id="A0A7S9GYR9"/>
<proteinExistence type="inferred from homology"/>
<keyword evidence="5 8" id="KW-0812">Transmembrane</keyword>
<dbReference type="GO" id="GO:0006865">
    <property type="term" value="P:amino acid transport"/>
    <property type="evidence" value="ECO:0007669"/>
    <property type="project" value="TreeGrafter"/>
</dbReference>
<comment type="subcellular location">
    <subcellularLocation>
        <location evidence="1">Cell inner membrane</location>
        <topology evidence="1">Multi-pass membrane protein</topology>
    </subcellularLocation>
    <subcellularLocation>
        <location evidence="8">Cell membrane</location>
        <topology evidence="8">Multi-pass membrane protein</topology>
    </subcellularLocation>
</comment>
<feature type="transmembrane region" description="Helical" evidence="8">
    <location>
        <begin position="59"/>
        <end position="81"/>
    </location>
</feature>